<dbReference type="InterPro" id="IPR001640">
    <property type="entry name" value="Lgt"/>
</dbReference>
<feature type="transmembrane region" description="Helical" evidence="7">
    <location>
        <begin position="20"/>
        <end position="43"/>
    </location>
</feature>
<evidence type="ECO:0000313" key="9">
    <source>
        <dbReference type="Proteomes" id="UP000198233"/>
    </source>
</evidence>
<dbReference type="Pfam" id="PF01790">
    <property type="entry name" value="LGT"/>
    <property type="match status" value="1"/>
</dbReference>
<dbReference type="GO" id="GO:0042158">
    <property type="term" value="P:lipoprotein biosynthetic process"/>
    <property type="evidence" value="ECO:0007669"/>
    <property type="project" value="UniProtKB-UniRule"/>
</dbReference>
<evidence type="ECO:0000256" key="2">
    <source>
        <dbReference type="ARBA" id="ARBA00022475"/>
    </source>
</evidence>
<comment type="catalytic activity">
    <reaction evidence="7">
        <text>L-cysteinyl-[prolipoprotein] + a 1,2-diacyl-sn-glycero-3-phospho-(1'-sn-glycerol) = an S-1,2-diacyl-sn-glyceryl-L-cysteinyl-[prolipoprotein] + sn-glycerol 1-phosphate + H(+)</text>
        <dbReference type="Rhea" id="RHEA:56712"/>
        <dbReference type="Rhea" id="RHEA-COMP:14679"/>
        <dbReference type="Rhea" id="RHEA-COMP:14680"/>
        <dbReference type="ChEBI" id="CHEBI:15378"/>
        <dbReference type="ChEBI" id="CHEBI:29950"/>
        <dbReference type="ChEBI" id="CHEBI:57685"/>
        <dbReference type="ChEBI" id="CHEBI:64716"/>
        <dbReference type="ChEBI" id="CHEBI:140658"/>
        <dbReference type="EC" id="2.5.1.145"/>
    </reaction>
</comment>
<dbReference type="RefSeq" id="WP_088905448.1">
    <property type="nucleotide sequence ID" value="NZ_CP022272.1"/>
</dbReference>
<organism evidence="8 9">
    <name type="scientific">Shewanella marisflavi</name>
    <dbReference type="NCBI Taxonomy" id="260364"/>
    <lineage>
        <taxon>Bacteria</taxon>
        <taxon>Pseudomonadati</taxon>
        <taxon>Pseudomonadota</taxon>
        <taxon>Gammaproteobacteria</taxon>
        <taxon>Alteromonadales</taxon>
        <taxon>Shewanellaceae</taxon>
        <taxon>Shewanella</taxon>
    </lineage>
</organism>
<evidence type="ECO:0000256" key="5">
    <source>
        <dbReference type="ARBA" id="ARBA00022989"/>
    </source>
</evidence>
<dbReference type="AlphaFoldDB" id="A0AAC9U3Y3"/>
<feature type="transmembrane region" description="Helical" evidence="7">
    <location>
        <begin position="171"/>
        <end position="189"/>
    </location>
</feature>
<keyword evidence="5 7" id="KW-1133">Transmembrane helix</keyword>
<sequence length="263" mass="29744">MDHFIWNMDPVMVSFMGLTIHWYGVLFATAIASGFQVIKHIYVREGLDVESLDNLLIYCVVGIVLGARLGHVLFYDPGYYFAHPAKILAIWEGGLASHGGTVGVVLAMYYYKLKVKLPFLFLLDRLAIATGIFCVFVRLGNLANSEILGVATDKPWGIIFERIDMVPRHPAQLYEALAYLVIFITLWLLYRYTEMKRREGALVGLFLALVFGARYLIEFVKVRQAEFALDWSLSVGQMLSVPFVLAGLALLVMAYLRPPRDLR</sequence>
<dbReference type="PANTHER" id="PTHR30589:SF0">
    <property type="entry name" value="PHOSPHATIDYLGLYCEROL--PROLIPOPROTEIN DIACYLGLYCERYL TRANSFERASE"/>
    <property type="match status" value="1"/>
</dbReference>
<dbReference type="GO" id="GO:0008961">
    <property type="term" value="F:phosphatidylglycerol-prolipoprotein diacylglyceryl transferase activity"/>
    <property type="evidence" value="ECO:0007669"/>
    <property type="project" value="UniProtKB-UniRule"/>
</dbReference>
<gene>
    <name evidence="7 8" type="primary">lgt</name>
    <name evidence="8" type="ORF">CFF01_15880</name>
</gene>
<keyword evidence="2 7" id="KW-1003">Cell membrane</keyword>
<feature type="transmembrane region" description="Helical" evidence="7">
    <location>
        <begin position="237"/>
        <end position="256"/>
    </location>
</feature>
<evidence type="ECO:0000256" key="3">
    <source>
        <dbReference type="ARBA" id="ARBA00022679"/>
    </source>
</evidence>
<dbReference type="EC" id="2.5.1.145" evidence="7"/>
<evidence type="ECO:0000313" key="8">
    <source>
        <dbReference type="EMBL" id="ASJ97951.1"/>
    </source>
</evidence>
<proteinExistence type="inferred from homology"/>
<comment type="subcellular location">
    <subcellularLocation>
        <location evidence="7">Cell membrane</location>
        <topology evidence="7">Multi-pass membrane protein</topology>
    </subcellularLocation>
</comment>
<dbReference type="HAMAP" id="MF_01147">
    <property type="entry name" value="Lgt"/>
    <property type="match status" value="1"/>
</dbReference>
<keyword evidence="6 7" id="KW-0472">Membrane</keyword>
<feature type="transmembrane region" description="Helical" evidence="7">
    <location>
        <begin position="87"/>
        <end position="110"/>
    </location>
</feature>
<feature type="transmembrane region" description="Helical" evidence="7">
    <location>
        <begin position="201"/>
        <end position="217"/>
    </location>
</feature>
<evidence type="ECO:0000256" key="1">
    <source>
        <dbReference type="ARBA" id="ARBA00007150"/>
    </source>
</evidence>
<dbReference type="PANTHER" id="PTHR30589">
    <property type="entry name" value="PROLIPOPROTEIN DIACYLGLYCERYL TRANSFERASE"/>
    <property type="match status" value="1"/>
</dbReference>
<evidence type="ECO:0000256" key="6">
    <source>
        <dbReference type="ARBA" id="ARBA00023136"/>
    </source>
</evidence>
<name>A0AAC9U3Y3_9GAMM</name>
<reference evidence="8 9" key="1">
    <citation type="submission" date="2017-06" db="EMBL/GenBank/DDBJ databases">
        <title>Complete genome sequence of Shewanella marisflavi EP1 associated with anaerobic 2,4-dinitrotoluene reduction and salt tolerance.</title>
        <authorList>
            <person name="Huang J."/>
        </authorList>
    </citation>
    <scope>NUCLEOTIDE SEQUENCE [LARGE SCALE GENOMIC DNA]</scope>
    <source>
        <strain evidence="8 9">EP1</strain>
    </source>
</reference>
<dbReference type="KEGG" id="smav:CFF01_15880"/>
<keyword evidence="3 7" id="KW-0808">Transferase</keyword>
<dbReference type="GO" id="GO:0005886">
    <property type="term" value="C:plasma membrane"/>
    <property type="evidence" value="ECO:0007669"/>
    <property type="project" value="UniProtKB-SubCell"/>
</dbReference>
<feature type="binding site" evidence="7">
    <location>
        <position position="138"/>
    </location>
    <ligand>
        <name>a 1,2-diacyl-sn-glycero-3-phospho-(1'-sn-glycerol)</name>
        <dbReference type="ChEBI" id="CHEBI:64716"/>
    </ligand>
</feature>
<protein>
    <recommendedName>
        <fullName evidence="7">Phosphatidylglycerol--prolipoprotein diacylglyceryl transferase</fullName>
        <ecNumber evidence="7">2.5.1.145</ecNumber>
    </recommendedName>
</protein>
<dbReference type="Proteomes" id="UP000198233">
    <property type="component" value="Chromosome"/>
</dbReference>
<keyword evidence="4 7" id="KW-0812">Transmembrane</keyword>
<feature type="transmembrane region" description="Helical" evidence="7">
    <location>
        <begin position="55"/>
        <end position="75"/>
    </location>
</feature>
<evidence type="ECO:0000256" key="7">
    <source>
        <dbReference type="HAMAP-Rule" id="MF_01147"/>
    </source>
</evidence>
<comment type="similarity">
    <text evidence="1 7">Belongs to the Lgt family.</text>
</comment>
<comment type="function">
    <text evidence="7">Catalyzes the transfer of the diacylglyceryl group from phosphatidylglycerol to the sulfhydryl group of the N-terminal cysteine of a prolipoprotein, the first step in the formation of mature lipoproteins.</text>
</comment>
<accession>A0AAC9U3Y3</accession>
<dbReference type="NCBIfam" id="TIGR00544">
    <property type="entry name" value="lgt"/>
    <property type="match status" value="1"/>
</dbReference>
<comment type="pathway">
    <text evidence="7">Protein modification; lipoprotein biosynthesis (diacylglyceryl transfer).</text>
</comment>
<feature type="transmembrane region" description="Helical" evidence="7">
    <location>
        <begin position="117"/>
        <end position="139"/>
    </location>
</feature>
<dbReference type="EMBL" id="CP022272">
    <property type="protein sequence ID" value="ASJ97951.1"/>
    <property type="molecule type" value="Genomic_DNA"/>
</dbReference>
<evidence type="ECO:0000256" key="4">
    <source>
        <dbReference type="ARBA" id="ARBA00022692"/>
    </source>
</evidence>